<feature type="transmembrane region" description="Helical" evidence="1">
    <location>
        <begin position="26"/>
        <end position="47"/>
    </location>
</feature>
<keyword evidence="3" id="KW-1185">Reference proteome</keyword>
<sequence>MQPTKTTAVVGVAPPAPKVYDGTGDLILVGIVFAAILIPLAFLPRYWTQERIDQHNR</sequence>
<keyword evidence="1" id="KW-0472">Membrane</keyword>
<dbReference type="Proteomes" id="UP001055634">
    <property type="component" value="Segment"/>
</dbReference>
<gene>
    <name evidence="2" type="ORF">GURKE_00170</name>
</gene>
<accession>A0A9E7N453</accession>
<organism evidence="2 3">
    <name type="scientific">Brevundimonas phage vB_BpoS-Gurke</name>
    <dbReference type="NCBI Taxonomy" id="2948599"/>
    <lineage>
        <taxon>Viruses</taxon>
        <taxon>Duplodnaviria</taxon>
        <taxon>Heunggongvirae</taxon>
        <taxon>Uroviricota</taxon>
        <taxon>Caudoviricetes</taxon>
        <taxon>Jeanschmidtviridae</taxon>
        <taxon>Kikimoravirus</taxon>
        <taxon>Kikimoravirus gurke</taxon>
    </lineage>
</organism>
<evidence type="ECO:0000313" key="3">
    <source>
        <dbReference type="Proteomes" id="UP001055634"/>
    </source>
</evidence>
<reference evidence="2" key="1">
    <citation type="submission" date="2022-04" db="EMBL/GenBank/DDBJ databases">
        <authorList>
            <person name="Friedrich I."/>
            <person name="Schneider D."/>
            <person name="Poehlein A."/>
            <person name="Hertel R."/>
            <person name="Daniel R."/>
        </authorList>
    </citation>
    <scope>NUCLEOTIDE SEQUENCE</scope>
</reference>
<keyword evidence="1" id="KW-1133">Transmembrane helix</keyword>
<evidence type="ECO:0000256" key="1">
    <source>
        <dbReference type="SAM" id="Phobius"/>
    </source>
</evidence>
<dbReference type="EMBL" id="ON529850">
    <property type="protein sequence ID" value="UTC28049.1"/>
    <property type="molecule type" value="Genomic_DNA"/>
</dbReference>
<protein>
    <submittedName>
        <fullName evidence="2">Uncharacterized protein</fullName>
    </submittedName>
</protein>
<name>A0A9E7N453_9CAUD</name>
<evidence type="ECO:0000313" key="2">
    <source>
        <dbReference type="EMBL" id="UTC28049.1"/>
    </source>
</evidence>
<keyword evidence="1" id="KW-0812">Transmembrane</keyword>
<proteinExistence type="predicted"/>